<evidence type="ECO:0000256" key="2">
    <source>
        <dbReference type="ARBA" id="ARBA00007813"/>
    </source>
</evidence>
<evidence type="ECO:0000256" key="6">
    <source>
        <dbReference type="ARBA" id="ARBA00023242"/>
    </source>
</evidence>
<feature type="region of interest" description="Disordered" evidence="8">
    <location>
        <begin position="1787"/>
        <end position="1866"/>
    </location>
</feature>
<evidence type="ECO:0000256" key="5">
    <source>
        <dbReference type="ARBA" id="ARBA00023163"/>
    </source>
</evidence>
<comment type="subunit">
    <text evidence="7">Component of the Mediator complex.</text>
</comment>
<keyword evidence="6 7" id="KW-0539">Nucleus</keyword>
<name>A0A444YKN4_ARAHY</name>
<keyword evidence="5 7" id="KW-0804">Transcription</keyword>
<keyword evidence="3 7" id="KW-0805">Transcription regulation</keyword>
<feature type="compositionally biased region" description="Low complexity" evidence="8">
    <location>
        <begin position="2374"/>
        <end position="2384"/>
    </location>
</feature>
<comment type="similarity">
    <text evidence="2 7">Belongs to the Mediator complex subunit 14 family.</text>
</comment>
<accession>A0A444YKN4</accession>
<keyword evidence="11" id="KW-1185">Reference proteome</keyword>
<evidence type="ECO:0000313" key="11">
    <source>
        <dbReference type="Proteomes" id="UP000289738"/>
    </source>
</evidence>
<protein>
    <recommendedName>
        <fullName evidence="7">Mediator of RNA polymerase II transcription subunit 14</fullName>
    </recommendedName>
    <alternativeName>
        <fullName evidence="7">Mediator complex subunit 14</fullName>
    </alternativeName>
</protein>
<evidence type="ECO:0000313" key="10">
    <source>
        <dbReference type="EMBL" id="RYR02429.1"/>
    </source>
</evidence>
<feature type="region of interest" description="Disordered" evidence="8">
    <location>
        <begin position="285"/>
        <end position="305"/>
    </location>
</feature>
<dbReference type="GO" id="GO:0003712">
    <property type="term" value="F:transcription coregulator activity"/>
    <property type="evidence" value="ECO:0007669"/>
    <property type="project" value="UniProtKB-UniRule"/>
</dbReference>
<feature type="domain" description="Mediator complex subunit MED14 N-terminal" evidence="9">
    <location>
        <begin position="1074"/>
        <end position="1263"/>
    </location>
</feature>
<evidence type="ECO:0000256" key="1">
    <source>
        <dbReference type="ARBA" id="ARBA00004123"/>
    </source>
</evidence>
<evidence type="ECO:0000256" key="7">
    <source>
        <dbReference type="RuleBase" id="RU365082"/>
    </source>
</evidence>
<evidence type="ECO:0000256" key="4">
    <source>
        <dbReference type="ARBA" id="ARBA00023159"/>
    </source>
</evidence>
<feature type="compositionally biased region" description="Polar residues" evidence="8">
    <location>
        <begin position="1703"/>
        <end position="1748"/>
    </location>
</feature>
<dbReference type="GO" id="GO:0070847">
    <property type="term" value="C:core mediator complex"/>
    <property type="evidence" value="ECO:0007669"/>
    <property type="project" value="TreeGrafter"/>
</dbReference>
<evidence type="ECO:0000259" key="9">
    <source>
        <dbReference type="Pfam" id="PF08638"/>
    </source>
</evidence>
<evidence type="ECO:0000256" key="8">
    <source>
        <dbReference type="SAM" id="MobiDB-lite"/>
    </source>
</evidence>
<feature type="region of interest" description="Disordered" evidence="8">
    <location>
        <begin position="2364"/>
        <end position="2389"/>
    </location>
</feature>
<dbReference type="InterPro" id="IPR013947">
    <property type="entry name" value="Mediator_Med14"/>
</dbReference>
<dbReference type="PANTHER" id="PTHR12809:SF2">
    <property type="entry name" value="MEDIATOR OF RNA POLYMERASE II TRANSCRIPTION SUBUNIT 14"/>
    <property type="match status" value="1"/>
</dbReference>
<dbReference type="EMBL" id="SDMP01000016">
    <property type="protein sequence ID" value="RYR02429.1"/>
    <property type="molecule type" value="Genomic_DNA"/>
</dbReference>
<feature type="compositionally biased region" description="Polar residues" evidence="8">
    <location>
        <begin position="294"/>
        <end position="305"/>
    </location>
</feature>
<dbReference type="Proteomes" id="UP000289738">
    <property type="component" value="Chromosome B06"/>
</dbReference>
<dbReference type="GO" id="GO:0016592">
    <property type="term" value="C:mediator complex"/>
    <property type="evidence" value="ECO:0007669"/>
    <property type="project" value="UniProtKB-UniRule"/>
</dbReference>
<organism evidence="10 11">
    <name type="scientific">Arachis hypogaea</name>
    <name type="common">Peanut</name>
    <dbReference type="NCBI Taxonomy" id="3818"/>
    <lineage>
        <taxon>Eukaryota</taxon>
        <taxon>Viridiplantae</taxon>
        <taxon>Streptophyta</taxon>
        <taxon>Embryophyta</taxon>
        <taxon>Tracheophyta</taxon>
        <taxon>Spermatophyta</taxon>
        <taxon>Magnoliopsida</taxon>
        <taxon>eudicotyledons</taxon>
        <taxon>Gunneridae</taxon>
        <taxon>Pentapetalae</taxon>
        <taxon>rosids</taxon>
        <taxon>fabids</taxon>
        <taxon>Fabales</taxon>
        <taxon>Fabaceae</taxon>
        <taxon>Papilionoideae</taxon>
        <taxon>50 kb inversion clade</taxon>
        <taxon>dalbergioids sensu lato</taxon>
        <taxon>Dalbergieae</taxon>
        <taxon>Pterocarpus clade</taxon>
        <taxon>Arachis</taxon>
    </lineage>
</organism>
<comment type="subcellular location">
    <subcellularLocation>
        <location evidence="1 7">Nucleus</location>
    </subcellularLocation>
</comment>
<keyword evidence="4 7" id="KW-0010">Activator</keyword>
<gene>
    <name evidence="10" type="ORF">Ahy_B06g081219</name>
</gene>
<evidence type="ECO:0000256" key="3">
    <source>
        <dbReference type="ARBA" id="ARBA00023015"/>
    </source>
</evidence>
<feature type="compositionally biased region" description="Polar residues" evidence="8">
    <location>
        <begin position="1838"/>
        <end position="1850"/>
    </location>
</feature>
<dbReference type="InterPro" id="IPR055122">
    <property type="entry name" value="Med14_N"/>
</dbReference>
<feature type="compositionally biased region" description="Low complexity" evidence="8">
    <location>
        <begin position="1801"/>
        <end position="1817"/>
    </location>
</feature>
<comment type="caution">
    <text evidence="10">The sequence shown here is derived from an EMBL/GenBank/DDBJ whole genome shotgun (WGS) entry which is preliminary data.</text>
</comment>
<comment type="function">
    <text evidence="7">Component of the Mediator complex, a coactivator involved in the regulated transcription of nearly all RNA polymerase II-dependent genes. Mediator functions as a bridge to convey information from gene-specific regulatory proteins to the basal RNA polymerase II transcription machinery. Mediator is recruited to promoters by direct interactions with regulatory proteins and serves as a scaffold for the assembly of a functional preinitiation complex with RNA polymerase II and the general transcription factors.</text>
</comment>
<feature type="domain" description="Mediator complex subunit MED14 N-terminal" evidence="9">
    <location>
        <begin position="14"/>
        <end position="187"/>
    </location>
</feature>
<dbReference type="Pfam" id="PF08638">
    <property type="entry name" value="Med14"/>
    <property type="match status" value="2"/>
</dbReference>
<dbReference type="PANTHER" id="PTHR12809">
    <property type="entry name" value="MEDIATOR COMPLEX SUBUNIT"/>
    <property type="match status" value="1"/>
</dbReference>
<reference evidence="10 11" key="1">
    <citation type="submission" date="2019-01" db="EMBL/GenBank/DDBJ databases">
        <title>Sequencing of cultivated peanut Arachis hypogaea provides insights into genome evolution and oil improvement.</title>
        <authorList>
            <person name="Chen X."/>
        </authorList>
    </citation>
    <scope>NUCLEOTIDE SEQUENCE [LARGE SCALE GENOMIC DNA]</scope>
    <source>
        <strain evidence="11">cv. Fuhuasheng</strain>
        <tissue evidence="10">Leaves</tissue>
    </source>
</reference>
<feature type="region of interest" description="Disordered" evidence="8">
    <location>
        <begin position="1687"/>
        <end position="1748"/>
    </location>
</feature>
<dbReference type="GO" id="GO:0006357">
    <property type="term" value="P:regulation of transcription by RNA polymerase II"/>
    <property type="evidence" value="ECO:0007669"/>
    <property type="project" value="InterPro"/>
</dbReference>
<sequence>MAAELGQTVELSTLELSTLVSRAAQDSYSSLKELVEKCRSTELSDTDKKISILKFLGKTQQRMIRLNVLSKWCQQVHLIKHCQPLASTVSNHDMCFTQAADSLFFMHEGLQQTRAPVYDVPSAIDILLTRSYQRLPKCTEDVGTQYTLNEEQQKPALKKLDALVRSKLLEVSLPKEISEIKVSMVLVTLGYRGHLSMWRILHLELLVGEKNKPIKLELMRRHVLGDDLERRMAEAENPFSILYSVLHNLCVSLVMDTVIRQVQALRQGRWKDAIRFELISEGGMGHAAGSSSMQNPDGESDSSGPRTPGLKIIYWLEFDKNAGMSQIKCIHSNFVIDPLTGKEAEFFLDQSCIDVERLLLRAISCNRYTRLLEIKRELGKNNQVCRAADDVVLQSHLGGPDVEYKQKDDKCFSKESEGYEVLRVRAYASCFFTLGVNIRNGRFLLQSSQNIVASSALLECEEALNQGSMTAADVFVSLRSKSLLHLFASIGRVLGLEVFEHGFSTVKVPKNILNGSAMLIMAFPDCGSSYFLMMELDKDFKPLFKLLETQPDSSGKDTLFGVLNQVLRVKRIDIGQLQALEDEMNLSLVDWGKLHSLLPNAACPNQQSVPGTPSPKWEGGMQISQVNNVTKPSGVTNHYSDSMFSSGSVKGPVQSNSVGSISTGQGRSAAGKRLFVSKSEQDLASLKSPHSVDIVSSTAMDEDQHRVLSDSSNDVCHLDYYLLLYQLVVAYLYLIPNLMDLKLNHSRLLEPIHVLQLPYAMESTGNEDVIPKHDKRSWKRTASDMLNLIPSLRGLENNSAICKRRKILDSSGSQLSLPQGFVPTEMISRAEGYSYGSLIAEANKGNAPSSIYIAALLHVVRHCSLCIKHARLTSQMDSLDISYVEEVGLRSASSNIWFRLPFAGGDSWQHICLRLGRPGCMHWDVKINDQHFRDLWELQKGSSATPWGSGVRIANTADIDSHIHYDPDGVVLSYQSVEVDSIKKLVTDIQRLANARTFALGMRQLLGVKADEKSEETSSDSKVSGTKFASDTAEKVTEHMRKAFKIEAVGLMSLWFSFGSAVLAHMAAELGQQTVELTTLVSRAAQDSYSNLKELVEKCRSTELSDTDKKISILKFLSKTQQRMIRLNVLSKWCQQVPLIKHCQQLASTVSNHDMCFTQAADSLFFMHEGLQQARAPVYDVPSAIDILLTGSYQRLPKCIEDVGTQYTLNEEQQKPALKKLDALVRTKLLEVSLPKEISEIKVSDGTALIKVDGEFKVLVTLGYRGHLSMWRILHLELLVGEKNKPIKLELMRRHVLGDDLERRMAAAENPFSILYSVLHDLCVSLVMDTVIRQVQALRQGRWKDAIRFELISDAAGSMQNPDGESDSSGPRTPGLKIIYWLESDKNAGMSDSGACPFIKIEPGPDLQIKCIHSNFVIDPLTGKEAEFFLDQSCIDVERLLLRAISCNRYTRLLEIKRELEKNNHVYRAADDVVLQSHLGGPDVEYKQKDDKGFSKESEGYEVLRVRAYASCFFTLGVNIRNGRFLLQSSQNIVASSSLLECEEALNQGSMTAADVFVSLRSKSLLHLFASIGSVLGLEVFEHGFSTVKVPKNILNGSAMLIMAFPDCGSSYFLMMELDKDFKPLFKLLETQPDSSGKDTLFGVLNQVLRVKRIDIGQLQALKDEMNLSLVDWGKLHSLLPNAACPNQESVPGTPSPKWEGGMQTSQVNNVTKPSGVTNHYSDSMFSSGSVKGPVQSNSVGSISTGQGRSAAGKRLFVSKSEQDLASLKSPHSVDIVSSTAMDEDQLRVLSDSSNDGFGGSRSSRLLSPLPTSSRISVPNSKPNGPQAESLKAAGANSCASTPAMESTGNEDVIPKHDKRSRKRTASDMLNLIPSLQGLENNSAICKRRKILDSSGSQLSLPQGVVPTEMISRAEGYSYGSLIAEANKGNAPSSIYIAALLHVVRHCSLCIKHARLTSQMDSLDISYVEEVGLRSASSNIWFRLPFARGDSWQHICLRLGRPGCMHWDVKINDQHFRDLWELQKGSSATPWGSGVRIANTADIDSHIHYDPDGVVLSYQSVEVDSIKKLVADIQRLANARTFALGMRQLLGVRADEKSEETSSDAKVSGTKFASDTAEKVTEHMRKAFKIEAVGLMSLWFSFGSAVLARFVVEWESGKEGCTMHVSPDQLWPHTKFLEDFINGAEVSSLLDCIRLTAGPLHALAAATRPARAGPVPGVAAALSSIPKQTGYIQPQGLLGSSTSNVGQPTSGPGGNTAMSAPGGLTNQTLSMLAAAGRGGPGIVPSSLLPIDVSVVLRGPYWIRIMYRKQFAVDMRCFAGDQVWLQPATPPKEGRLSGGSLPCPQFRPFIMEHVAQELNGLDPNFTAQQAGGLANSNNPNPSSSSQLMGANGSRINLPASAAMSRTGNPAAGLNRVGNALAGPSNLALMNSAVSLRRPPGAIVPAHVRGELNTAIIGLGDDGGYGGGWVPLVALKKVLRGILKYLGVLWLFAQLPDLLKEILGSILKENEGALLNLDPEQPALRFFVGGYVFAVSVHRVQLLLQVLSVKRFHHQQQQQQQNSNPAQEELSQTEISEICDYFSRRVASEPYDASRVASFITMLTLPVSVLREFLKLIAWKKGLSQAQIGDMVSAQKPRIELCLENHAGLTTDDNSESSSAFRSNIHYDRNHNSVDFALTVVLDSAHIPHVNAAGGAAWLPYCVSVRLRYSFGESPSVSFLGMEGSHGGRACWLRVDDWDKCKQRVARTVEVSGSSPADASQGRLKLVADSVQRNLHMCLQGLKDGSGVPANFGAT</sequence>
<proteinExistence type="inferred from homology"/>
<dbReference type="STRING" id="3818.A0A444YKN4"/>